<proteinExistence type="predicted"/>
<keyword evidence="3" id="KW-1185">Reference proteome</keyword>
<evidence type="ECO:0000313" key="3">
    <source>
        <dbReference type="Proteomes" id="UP001596380"/>
    </source>
</evidence>
<name>A0ABW2CZN2_9ACTN</name>
<protein>
    <submittedName>
        <fullName evidence="2">Carboxymuconolactone decarboxylase family protein</fullName>
    </submittedName>
</protein>
<dbReference type="InterPro" id="IPR029032">
    <property type="entry name" value="AhpD-like"/>
</dbReference>
<dbReference type="PANTHER" id="PTHR35446">
    <property type="entry name" value="SI:CH211-175M2.5"/>
    <property type="match status" value="1"/>
</dbReference>
<dbReference type="SUPFAM" id="SSF69118">
    <property type="entry name" value="AhpD-like"/>
    <property type="match status" value="1"/>
</dbReference>
<dbReference type="Proteomes" id="UP001596380">
    <property type="component" value="Unassembled WGS sequence"/>
</dbReference>
<feature type="domain" description="Carboxymuconolactone decarboxylase-like" evidence="1">
    <location>
        <begin position="26"/>
        <end position="68"/>
    </location>
</feature>
<evidence type="ECO:0000313" key="2">
    <source>
        <dbReference type="EMBL" id="MFC6886528.1"/>
    </source>
</evidence>
<dbReference type="RefSeq" id="WP_160820315.1">
    <property type="nucleotide sequence ID" value="NZ_JBHSXE010000001.1"/>
</dbReference>
<gene>
    <name evidence="2" type="ORF">ACFQKB_42680</name>
</gene>
<comment type="caution">
    <text evidence="2">The sequence shown here is derived from an EMBL/GenBank/DDBJ whole genome shotgun (WGS) entry which is preliminary data.</text>
</comment>
<dbReference type="NCBIfam" id="TIGR01926">
    <property type="entry name" value="peroxid_rel"/>
    <property type="match status" value="1"/>
</dbReference>
<dbReference type="NCBIfam" id="TIGR00778">
    <property type="entry name" value="ahpD_dom"/>
    <property type="match status" value="1"/>
</dbReference>
<dbReference type="Pfam" id="PF02627">
    <property type="entry name" value="CMD"/>
    <property type="match status" value="2"/>
</dbReference>
<organism evidence="2 3">
    <name type="scientific">Actinomadura yumaensis</name>
    <dbReference type="NCBI Taxonomy" id="111807"/>
    <lineage>
        <taxon>Bacteria</taxon>
        <taxon>Bacillati</taxon>
        <taxon>Actinomycetota</taxon>
        <taxon>Actinomycetes</taxon>
        <taxon>Streptosporangiales</taxon>
        <taxon>Thermomonosporaceae</taxon>
        <taxon>Actinomadura</taxon>
    </lineage>
</organism>
<dbReference type="InterPro" id="IPR003779">
    <property type="entry name" value="CMD-like"/>
</dbReference>
<dbReference type="EMBL" id="JBHSXS010000055">
    <property type="protein sequence ID" value="MFC6886528.1"/>
    <property type="molecule type" value="Genomic_DNA"/>
</dbReference>
<reference evidence="3" key="1">
    <citation type="journal article" date="2019" name="Int. J. Syst. Evol. Microbiol.">
        <title>The Global Catalogue of Microorganisms (GCM) 10K type strain sequencing project: providing services to taxonomists for standard genome sequencing and annotation.</title>
        <authorList>
            <consortium name="The Broad Institute Genomics Platform"/>
            <consortium name="The Broad Institute Genome Sequencing Center for Infectious Disease"/>
            <person name="Wu L."/>
            <person name="Ma J."/>
        </authorList>
    </citation>
    <scope>NUCLEOTIDE SEQUENCE [LARGE SCALE GENOMIC DNA]</scope>
    <source>
        <strain evidence="3">JCM 3369</strain>
    </source>
</reference>
<sequence length="178" mass="18388">MAHIALDEHVPGLPSLLAFRPETSGPLMALAETLLRGESPLSRGERELIAAYVSELNGCRFCAGSHGACAAVQLPGGADLVRQVHADLAAAPISDKLKALLGIAGAVQRGGREVGEAHLAPARAAGATDVEIHDTVLIAAAFCMYNRYVDGLATATPADPAAYAEIGEHLAARGYAER</sequence>
<dbReference type="Gene3D" id="1.20.1290.10">
    <property type="entry name" value="AhpD-like"/>
    <property type="match status" value="1"/>
</dbReference>
<dbReference type="PANTHER" id="PTHR35446:SF2">
    <property type="entry name" value="CARBOXYMUCONOLACTONE DECARBOXYLASE-LIKE DOMAIN-CONTAINING PROTEIN"/>
    <property type="match status" value="1"/>
</dbReference>
<dbReference type="InterPro" id="IPR010195">
    <property type="entry name" value="Uncharacterised_peroxidase-rel"/>
</dbReference>
<feature type="domain" description="Carboxymuconolactone decarboxylase-like" evidence="1">
    <location>
        <begin position="86"/>
        <end position="155"/>
    </location>
</feature>
<accession>A0ABW2CZN2</accession>
<dbReference type="InterPro" id="IPR004675">
    <property type="entry name" value="AhpD_core"/>
</dbReference>
<evidence type="ECO:0000259" key="1">
    <source>
        <dbReference type="Pfam" id="PF02627"/>
    </source>
</evidence>